<accession>R7URN2</accession>
<dbReference type="EMBL" id="AMQN01006587">
    <property type="status" value="NOT_ANNOTATED_CDS"/>
    <property type="molecule type" value="Genomic_DNA"/>
</dbReference>
<proteinExistence type="predicted"/>
<dbReference type="HOGENOM" id="CLU_2173376_0_0_1"/>
<reference evidence="1 3" key="2">
    <citation type="journal article" date="2013" name="Nature">
        <title>Insights into bilaterian evolution from three spiralian genomes.</title>
        <authorList>
            <person name="Simakov O."/>
            <person name="Marletaz F."/>
            <person name="Cho S.J."/>
            <person name="Edsinger-Gonzales E."/>
            <person name="Havlak P."/>
            <person name="Hellsten U."/>
            <person name="Kuo D.H."/>
            <person name="Larsson T."/>
            <person name="Lv J."/>
            <person name="Arendt D."/>
            <person name="Savage R."/>
            <person name="Osoegawa K."/>
            <person name="de Jong P."/>
            <person name="Grimwood J."/>
            <person name="Chapman J.A."/>
            <person name="Shapiro H."/>
            <person name="Aerts A."/>
            <person name="Otillar R.P."/>
            <person name="Terry A.Y."/>
            <person name="Boore J.L."/>
            <person name="Grigoriev I.V."/>
            <person name="Lindberg D.R."/>
            <person name="Seaver E.C."/>
            <person name="Weisblat D.A."/>
            <person name="Putnam N.H."/>
            <person name="Rokhsar D.S."/>
        </authorList>
    </citation>
    <scope>NUCLEOTIDE SEQUENCE</scope>
    <source>
        <strain evidence="1 3">I ESC-2004</strain>
    </source>
</reference>
<dbReference type="EnsemblMetazoa" id="CapteT206057">
    <property type="protein sequence ID" value="CapteP206057"/>
    <property type="gene ID" value="CapteG206057"/>
</dbReference>
<name>R7URN2_CAPTE</name>
<protein>
    <submittedName>
        <fullName evidence="1 2">Uncharacterized protein</fullName>
    </submittedName>
</protein>
<evidence type="ECO:0000313" key="3">
    <source>
        <dbReference type="Proteomes" id="UP000014760"/>
    </source>
</evidence>
<keyword evidence="3" id="KW-1185">Reference proteome</keyword>
<evidence type="ECO:0000313" key="1">
    <source>
        <dbReference type="EMBL" id="ELU08870.1"/>
    </source>
</evidence>
<organism evidence="1">
    <name type="scientific">Capitella teleta</name>
    <name type="common">Polychaete worm</name>
    <dbReference type="NCBI Taxonomy" id="283909"/>
    <lineage>
        <taxon>Eukaryota</taxon>
        <taxon>Metazoa</taxon>
        <taxon>Spiralia</taxon>
        <taxon>Lophotrochozoa</taxon>
        <taxon>Annelida</taxon>
        <taxon>Polychaeta</taxon>
        <taxon>Sedentaria</taxon>
        <taxon>Scolecida</taxon>
        <taxon>Capitellidae</taxon>
        <taxon>Capitella</taxon>
    </lineage>
</organism>
<dbReference type="Proteomes" id="UP000014760">
    <property type="component" value="Unassembled WGS sequence"/>
</dbReference>
<evidence type="ECO:0000313" key="2">
    <source>
        <dbReference type="EnsemblMetazoa" id="CapteP206057"/>
    </source>
</evidence>
<reference evidence="2" key="3">
    <citation type="submission" date="2015-06" db="UniProtKB">
        <authorList>
            <consortium name="EnsemblMetazoa"/>
        </authorList>
    </citation>
    <scope>IDENTIFICATION</scope>
</reference>
<gene>
    <name evidence="1" type="ORF">CAPTEDRAFT_206057</name>
</gene>
<dbReference type="EMBL" id="AMQN01006588">
    <property type="status" value="NOT_ANNOTATED_CDS"/>
    <property type="molecule type" value="Genomic_DNA"/>
</dbReference>
<reference evidence="3" key="1">
    <citation type="submission" date="2012-12" db="EMBL/GenBank/DDBJ databases">
        <authorList>
            <person name="Hellsten U."/>
            <person name="Grimwood J."/>
            <person name="Chapman J.A."/>
            <person name="Shapiro H."/>
            <person name="Aerts A."/>
            <person name="Otillar R.P."/>
            <person name="Terry A.Y."/>
            <person name="Boore J.L."/>
            <person name="Simakov O."/>
            <person name="Marletaz F."/>
            <person name="Cho S.-J."/>
            <person name="Edsinger-Gonzales E."/>
            <person name="Havlak P."/>
            <person name="Kuo D.-H."/>
            <person name="Larsson T."/>
            <person name="Lv J."/>
            <person name="Arendt D."/>
            <person name="Savage R."/>
            <person name="Osoegawa K."/>
            <person name="de Jong P."/>
            <person name="Lindberg D.R."/>
            <person name="Seaver E.C."/>
            <person name="Weisblat D.A."/>
            <person name="Putnam N.H."/>
            <person name="Grigoriev I.V."/>
            <person name="Rokhsar D.S."/>
        </authorList>
    </citation>
    <scope>NUCLEOTIDE SEQUENCE</scope>
    <source>
        <strain evidence="3">I ESC-2004</strain>
    </source>
</reference>
<sequence length="110" mass="12178">MASPIAVNDAASSRKRKINNKVQYCGAFGCSQSRENKPGVSLFGFPKPGKDGRNAKEQLESYEELDNFIDVLETAINLVISVVDSRTIENNHDDTFPHGPHKVQLEFGKN</sequence>
<dbReference type="AlphaFoldDB" id="R7URN2"/>
<dbReference type="EMBL" id="KB298689">
    <property type="protein sequence ID" value="ELU08870.1"/>
    <property type="molecule type" value="Genomic_DNA"/>
</dbReference>